<dbReference type="EMBL" id="AAYLMQ010000019">
    <property type="protein sequence ID" value="EGY2377479.1"/>
    <property type="molecule type" value="Genomic_DNA"/>
</dbReference>
<evidence type="ECO:0000313" key="1">
    <source>
        <dbReference type="EMBL" id="EGY2377479.1"/>
    </source>
</evidence>
<sequence length="296" mass="34869">MMKKIVIYFFLFFILLNLKGCNAERNNKKVFSQPELYTLNFGVEGEKKFKSYMQTDVDQQPAGMSFFDLTWEPPHLANIKIDLAENSFIIKNVFSAMGTRIDYAQQNEGIQIIDITAGLNKEEFVSEEQAYMAYKELLSQLQKAGWKQYFYPSDTRFDKTDNLKRIKKNNTVIDPFNLLTQAEWREHFKSSTSLYFNLYKNGVLTELNLEKTSKKELKAEKNEQFMLRFSIQSIRYVTKNLIENGYKLTGPELKSAYDEMVLVEQKERRKAEIKAKKEGFHIDESYQDPNVWQYVK</sequence>
<comment type="caution">
    <text evidence="1">The sequence shown here is derived from an EMBL/GenBank/DDBJ whole genome shotgun (WGS) entry which is preliminary data.</text>
</comment>
<accession>A0A9P2P5C0</accession>
<protein>
    <submittedName>
        <fullName evidence="1">Uncharacterized protein</fullName>
    </submittedName>
</protein>
<proteinExistence type="predicted"/>
<name>A0A9P2P5C0_ACIBA</name>
<dbReference type="AlphaFoldDB" id="A0A9P2P5C0"/>
<gene>
    <name evidence="1" type="ORF">JHZ39_001850</name>
</gene>
<reference evidence="1" key="1">
    <citation type="submission" date="2020-12" db="EMBL/GenBank/DDBJ databases">
        <authorList>
            <consortium name="Clinical and Environmental Microbiology Branch: Whole genome sequencing antimicrobial resistance pathogens in the healthcare setting"/>
        </authorList>
    </citation>
    <scope>NUCLEOTIDE SEQUENCE</scope>
    <source>
        <strain evidence="1">2018HL-00813</strain>
    </source>
</reference>
<organism evidence="1">
    <name type="scientific">Acinetobacter baumannii</name>
    <dbReference type="NCBI Taxonomy" id="470"/>
    <lineage>
        <taxon>Bacteria</taxon>
        <taxon>Pseudomonadati</taxon>
        <taxon>Pseudomonadota</taxon>
        <taxon>Gammaproteobacteria</taxon>
        <taxon>Moraxellales</taxon>
        <taxon>Moraxellaceae</taxon>
        <taxon>Acinetobacter</taxon>
        <taxon>Acinetobacter calcoaceticus/baumannii complex</taxon>
    </lineage>
</organism>